<dbReference type="GeneID" id="94831680"/>
<dbReference type="PANTHER" id="PTHR14017">
    <property type="entry name" value="LYSINE-SPECIFIC DEMETHYLASE"/>
    <property type="match status" value="1"/>
</dbReference>
<name>A0A1J4L481_9EUKA</name>
<dbReference type="GO" id="GO:0008168">
    <property type="term" value="F:methyltransferase activity"/>
    <property type="evidence" value="ECO:0007669"/>
    <property type="project" value="InterPro"/>
</dbReference>
<accession>A0A1J4L481</accession>
<dbReference type="SMART" id="SM00028">
    <property type="entry name" value="TPR"/>
    <property type="match status" value="3"/>
</dbReference>
<dbReference type="OrthoDB" id="418911at2759"/>
<dbReference type="Pfam" id="PF13432">
    <property type="entry name" value="TPR_16"/>
    <property type="match status" value="1"/>
</dbReference>
<dbReference type="GO" id="GO:0000978">
    <property type="term" value="F:RNA polymerase II cis-regulatory region sequence-specific DNA binding"/>
    <property type="evidence" value="ECO:0007669"/>
    <property type="project" value="TreeGrafter"/>
</dbReference>
<feature type="repeat" description="TPR" evidence="3">
    <location>
        <begin position="294"/>
        <end position="327"/>
    </location>
</feature>
<feature type="repeat" description="TPR" evidence="3">
    <location>
        <begin position="328"/>
        <end position="361"/>
    </location>
</feature>
<comment type="caution">
    <text evidence="4">The sequence shown here is derived from an EMBL/GenBank/DDBJ whole genome shotgun (WGS) entry which is preliminary data.</text>
</comment>
<dbReference type="InterPro" id="IPR011990">
    <property type="entry name" value="TPR-like_helical_dom_sf"/>
</dbReference>
<sequence>MSGSNVFDPKAIEKANAAFESAWNSVFELVEESKMESQTHLAARRLLSYNPQHKIVEEKCPVYYGVVNSLCSVITEKIQGLSKTESAENWTTLLFCYLLMNDMPNAYSAVQHNLRLRPKIKDTYFNYCAGIVYQHFHYFEDAIGFYMQIPESFEHFTDRNLRLAIAYRSISKYSEAESLFRNLLKRPPQNLSQNDIKLQLAYTLQLAERNLESSKIYEELYHQFPNCVELKQQYIWFLSIQNDSKSWVKADELIGTSADSVLRFASARISMKQRNMGIAYQRYRECTSAWSDSPLFWCGLGVLYLRNEQLSDAVIAFQRALYLKSDIPEAWLNLGLIFEIQGENPNALKIYQTAQSNCPNAKIVNKRINECGRPSRKSVLEESAVDEVIEIDGNRLFTQPMERISDLIITNPPFLSESCFTDKTIKSQLQNLMQPHMSLLH</sequence>
<evidence type="ECO:0000313" key="4">
    <source>
        <dbReference type="EMBL" id="OHT16733.1"/>
    </source>
</evidence>
<gene>
    <name evidence="4" type="ORF">TRFO_13003</name>
</gene>
<dbReference type="Gene3D" id="1.25.40.10">
    <property type="entry name" value="Tetratricopeptide repeat domain"/>
    <property type="match status" value="2"/>
</dbReference>
<dbReference type="InterPro" id="IPR019734">
    <property type="entry name" value="TPR_rpt"/>
</dbReference>
<feature type="repeat" description="TPR" evidence="3">
    <location>
        <begin position="157"/>
        <end position="190"/>
    </location>
</feature>
<dbReference type="Proteomes" id="UP000179807">
    <property type="component" value="Unassembled WGS sequence"/>
</dbReference>
<reference evidence="4" key="1">
    <citation type="submission" date="2016-10" db="EMBL/GenBank/DDBJ databases">
        <authorList>
            <person name="Benchimol M."/>
            <person name="Almeida L.G."/>
            <person name="Vasconcelos A.T."/>
            <person name="Perreira-Neves A."/>
            <person name="Rosa I.A."/>
            <person name="Tasca T."/>
            <person name="Bogo M.R."/>
            <person name="de Souza W."/>
        </authorList>
    </citation>
    <scope>NUCLEOTIDE SEQUENCE [LARGE SCALE GENOMIC DNA]</scope>
    <source>
        <strain evidence="4">K</strain>
    </source>
</reference>
<dbReference type="PROSITE" id="PS00092">
    <property type="entry name" value="N6_MTASE"/>
    <property type="match status" value="1"/>
</dbReference>
<dbReference type="InterPro" id="IPR002052">
    <property type="entry name" value="DNA_methylase_N6_adenine_CS"/>
</dbReference>
<keyword evidence="3" id="KW-0802">TPR repeat</keyword>
<evidence type="ECO:0000256" key="3">
    <source>
        <dbReference type="PROSITE-ProRule" id="PRU00339"/>
    </source>
</evidence>
<organism evidence="4 5">
    <name type="scientific">Tritrichomonas foetus</name>
    <dbReference type="NCBI Taxonomy" id="1144522"/>
    <lineage>
        <taxon>Eukaryota</taxon>
        <taxon>Metamonada</taxon>
        <taxon>Parabasalia</taxon>
        <taxon>Tritrichomonadida</taxon>
        <taxon>Tritrichomonadidae</taxon>
        <taxon>Tritrichomonas</taxon>
    </lineage>
</organism>
<dbReference type="Pfam" id="PF13176">
    <property type="entry name" value="TPR_7"/>
    <property type="match status" value="1"/>
</dbReference>
<dbReference type="GO" id="GO:0005634">
    <property type="term" value="C:nucleus"/>
    <property type="evidence" value="ECO:0007669"/>
    <property type="project" value="UniProtKB-SubCell"/>
</dbReference>
<comment type="subcellular location">
    <subcellularLocation>
        <location evidence="1">Nucleus</location>
    </subcellularLocation>
</comment>
<dbReference type="SUPFAM" id="SSF48452">
    <property type="entry name" value="TPR-like"/>
    <property type="match status" value="1"/>
</dbReference>
<dbReference type="GO" id="GO:0010468">
    <property type="term" value="P:regulation of gene expression"/>
    <property type="evidence" value="ECO:0007669"/>
    <property type="project" value="TreeGrafter"/>
</dbReference>
<evidence type="ECO:0000313" key="5">
    <source>
        <dbReference type="Proteomes" id="UP000179807"/>
    </source>
</evidence>
<dbReference type="PROSITE" id="PS50005">
    <property type="entry name" value="TPR"/>
    <property type="match status" value="3"/>
</dbReference>
<keyword evidence="2" id="KW-0539">Nucleus</keyword>
<keyword evidence="5" id="KW-1185">Reference proteome</keyword>
<evidence type="ECO:0000256" key="1">
    <source>
        <dbReference type="ARBA" id="ARBA00004123"/>
    </source>
</evidence>
<dbReference type="VEuPathDB" id="TrichDB:TRFO_13003"/>
<dbReference type="InterPro" id="IPR051630">
    <property type="entry name" value="Corepressor-Demethylase"/>
</dbReference>
<dbReference type="PANTHER" id="PTHR14017:SF1">
    <property type="entry name" value="LD02225P"/>
    <property type="match status" value="1"/>
</dbReference>
<dbReference type="RefSeq" id="XP_068369869.1">
    <property type="nucleotide sequence ID" value="XM_068496976.1"/>
</dbReference>
<protein>
    <submittedName>
        <fullName evidence="4">TPR Domain containing protein</fullName>
    </submittedName>
</protein>
<dbReference type="GO" id="GO:0032259">
    <property type="term" value="P:methylation"/>
    <property type="evidence" value="ECO:0007669"/>
    <property type="project" value="InterPro"/>
</dbReference>
<dbReference type="AlphaFoldDB" id="A0A1J4L481"/>
<dbReference type="GO" id="GO:0031490">
    <property type="term" value="F:chromatin DNA binding"/>
    <property type="evidence" value="ECO:0007669"/>
    <property type="project" value="TreeGrafter"/>
</dbReference>
<proteinExistence type="predicted"/>
<evidence type="ECO:0000256" key="2">
    <source>
        <dbReference type="ARBA" id="ARBA00023242"/>
    </source>
</evidence>
<dbReference type="EMBL" id="MLAK01000078">
    <property type="protein sequence ID" value="OHT16733.1"/>
    <property type="molecule type" value="Genomic_DNA"/>
</dbReference>